<feature type="compositionally biased region" description="Pro residues" evidence="1">
    <location>
        <begin position="154"/>
        <end position="165"/>
    </location>
</feature>
<gene>
    <name evidence="2" type="ORF">MSAN_00443700</name>
</gene>
<dbReference type="EMBL" id="JACAZH010000002">
    <property type="protein sequence ID" value="KAF7375555.1"/>
    <property type="molecule type" value="Genomic_DNA"/>
</dbReference>
<feature type="region of interest" description="Disordered" evidence="1">
    <location>
        <begin position="104"/>
        <end position="270"/>
    </location>
</feature>
<feature type="compositionally biased region" description="Low complexity" evidence="1">
    <location>
        <begin position="125"/>
        <end position="141"/>
    </location>
</feature>
<organism evidence="2 3">
    <name type="scientific">Mycena sanguinolenta</name>
    <dbReference type="NCBI Taxonomy" id="230812"/>
    <lineage>
        <taxon>Eukaryota</taxon>
        <taxon>Fungi</taxon>
        <taxon>Dikarya</taxon>
        <taxon>Basidiomycota</taxon>
        <taxon>Agaricomycotina</taxon>
        <taxon>Agaricomycetes</taxon>
        <taxon>Agaricomycetidae</taxon>
        <taxon>Agaricales</taxon>
        <taxon>Marasmiineae</taxon>
        <taxon>Mycenaceae</taxon>
        <taxon>Mycena</taxon>
    </lineage>
</organism>
<feature type="region of interest" description="Disordered" evidence="1">
    <location>
        <begin position="291"/>
        <end position="341"/>
    </location>
</feature>
<proteinExistence type="predicted"/>
<comment type="caution">
    <text evidence="2">The sequence shown here is derived from an EMBL/GenBank/DDBJ whole genome shotgun (WGS) entry which is preliminary data.</text>
</comment>
<dbReference type="Proteomes" id="UP000623467">
    <property type="component" value="Unassembled WGS sequence"/>
</dbReference>
<evidence type="ECO:0000313" key="2">
    <source>
        <dbReference type="EMBL" id="KAF7375555.1"/>
    </source>
</evidence>
<feature type="compositionally biased region" description="Low complexity" evidence="1">
    <location>
        <begin position="237"/>
        <end position="253"/>
    </location>
</feature>
<reference evidence="2" key="1">
    <citation type="submission" date="2020-05" db="EMBL/GenBank/DDBJ databases">
        <title>Mycena genomes resolve the evolution of fungal bioluminescence.</title>
        <authorList>
            <person name="Tsai I.J."/>
        </authorList>
    </citation>
    <scope>NUCLEOTIDE SEQUENCE</scope>
    <source>
        <strain evidence="2">160909Yilan</strain>
    </source>
</reference>
<keyword evidence="3" id="KW-1185">Reference proteome</keyword>
<dbReference type="OrthoDB" id="3069188at2759"/>
<evidence type="ECO:0000313" key="3">
    <source>
        <dbReference type="Proteomes" id="UP000623467"/>
    </source>
</evidence>
<name>A0A8H6ZAL5_9AGAR</name>
<sequence>MSTHAAGDASLLPKPERAYAYGVYGAYGPPPGLDLFNLATANTNAQLHDVNAPNNAQVNALSELLSMPFGSKGSVGSWDQAGLELGFSKAPSHSLLGTFGSKNAGPLAPPGSEAHAAPGIRIVGSSSPAPSSFPQYPSSSPFLQHPSPQRPVGAAPPAPLAPPLPAFGDERRNSTPHLSLDLDDAPPGRKGGGGCEAGRGEGAGRRGTFGFGPTAQYVHSAGHSSEHGSVHSRFGNASSLSSASASGSSNAHARLPTPDSLYPSSGSGHSTPARARVLVYAGSTLSAFGHLPRDREHSWSGSSEFRGRRQENSSGSPAGEDDEPEEPVDGTLGGGLGSGLAADVGGEERAILLRSPWQRCRCRCASSRCAGAHRVHTPSWSCCKIAPIRTPKCCSRCTAVSHSPPH</sequence>
<evidence type="ECO:0000256" key="1">
    <source>
        <dbReference type="SAM" id="MobiDB-lite"/>
    </source>
</evidence>
<accession>A0A8H6ZAL5</accession>
<dbReference type="AlphaFoldDB" id="A0A8H6ZAL5"/>
<feature type="compositionally biased region" description="Acidic residues" evidence="1">
    <location>
        <begin position="319"/>
        <end position="328"/>
    </location>
</feature>
<protein>
    <submittedName>
        <fullName evidence="2">Uncharacterized protein</fullName>
    </submittedName>
</protein>